<reference evidence="6" key="1">
    <citation type="submission" date="2019-03" db="EMBL/GenBank/DDBJ databases">
        <title>Aquabacterium pictum sp.nov., the first bacteriochlorophyll a-containing freshwater bacterium in the genus Aquabacterium of the class Betaproteobacteria.</title>
        <authorList>
            <person name="Hirose S."/>
            <person name="Tank M."/>
            <person name="Hara E."/>
            <person name="Tamaki H."/>
            <person name="Takaichi S."/>
            <person name="Haruta S."/>
            <person name="Hanada S."/>
        </authorList>
    </citation>
    <scope>NUCLEOTIDE SEQUENCE [LARGE SCALE GENOMIC DNA]</scope>
    <source>
        <strain evidence="6">W35</strain>
    </source>
</reference>
<proteinExistence type="predicted"/>
<dbReference type="PANTHER" id="PTHR43464">
    <property type="entry name" value="METHYLTRANSFERASE"/>
    <property type="match status" value="1"/>
</dbReference>
<dbReference type="GO" id="GO:0032259">
    <property type="term" value="P:methylation"/>
    <property type="evidence" value="ECO:0007669"/>
    <property type="project" value="UniProtKB-KW"/>
</dbReference>
<dbReference type="GO" id="GO:0008757">
    <property type="term" value="F:S-adenosylmethionine-dependent methyltransferase activity"/>
    <property type="evidence" value="ECO:0007669"/>
    <property type="project" value="InterPro"/>
</dbReference>
<evidence type="ECO:0000313" key="5">
    <source>
        <dbReference type="EMBL" id="GCL63495.1"/>
    </source>
</evidence>
<dbReference type="AlphaFoldDB" id="A0A480AUP8"/>
<evidence type="ECO:0000256" key="2">
    <source>
        <dbReference type="ARBA" id="ARBA00022679"/>
    </source>
</evidence>
<dbReference type="SUPFAM" id="SSF53335">
    <property type="entry name" value="S-adenosyl-L-methionine-dependent methyltransferases"/>
    <property type="match status" value="1"/>
</dbReference>
<dbReference type="Gene3D" id="3.40.50.150">
    <property type="entry name" value="Vaccinia Virus protein VP39"/>
    <property type="match status" value="1"/>
</dbReference>
<gene>
    <name evidence="5" type="ORF">AQPW35_25760</name>
</gene>
<dbReference type="PANTHER" id="PTHR43464:SF19">
    <property type="entry name" value="UBIQUINONE BIOSYNTHESIS O-METHYLTRANSFERASE, MITOCHONDRIAL"/>
    <property type="match status" value="1"/>
</dbReference>
<keyword evidence="3" id="KW-0949">S-adenosyl-L-methionine</keyword>
<evidence type="ECO:0000256" key="3">
    <source>
        <dbReference type="ARBA" id="ARBA00022691"/>
    </source>
</evidence>
<organism evidence="5 6">
    <name type="scientific">Pseudaquabacterium pictum</name>
    <dbReference type="NCBI Taxonomy" id="2315236"/>
    <lineage>
        <taxon>Bacteria</taxon>
        <taxon>Pseudomonadati</taxon>
        <taxon>Pseudomonadota</taxon>
        <taxon>Betaproteobacteria</taxon>
        <taxon>Burkholderiales</taxon>
        <taxon>Sphaerotilaceae</taxon>
        <taxon>Pseudaquabacterium</taxon>
    </lineage>
</organism>
<dbReference type="InterPro" id="IPR029063">
    <property type="entry name" value="SAM-dependent_MTases_sf"/>
</dbReference>
<accession>A0A480AUP8</accession>
<dbReference type="Pfam" id="PF08241">
    <property type="entry name" value="Methyltransf_11"/>
    <property type="match status" value="1"/>
</dbReference>
<keyword evidence="6" id="KW-1185">Reference proteome</keyword>
<protein>
    <recommendedName>
        <fullName evidence="4">Methyltransferase type 11 domain-containing protein</fullName>
    </recommendedName>
</protein>
<dbReference type="RefSeq" id="WP_162520790.1">
    <property type="nucleotide sequence ID" value="NZ_BJCL01000006.1"/>
</dbReference>
<comment type="caution">
    <text evidence="5">The sequence shown here is derived from an EMBL/GenBank/DDBJ whole genome shotgun (WGS) entry which is preliminary data.</text>
</comment>
<name>A0A480AUP8_9BURK</name>
<evidence type="ECO:0000313" key="6">
    <source>
        <dbReference type="Proteomes" id="UP000301751"/>
    </source>
</evidence>
<sequence length="272" mass="30097">MQDNNKATDFLEAIRLSELAQIEAILQATVPAGARVLEIGAGTGWQARELARRGYAVSAIDIPTSNHGKARIWPIIDFDGRHIPFPDAAFDIVYSSNVLEHVEDIATLNQEMARVLAAGGHAIHYVPTSAWRAWSLLAFYPALLRDVWRRLLRPRPTAPVAAGAPAAQPSGDAAPPRPLLAKVLRRVVPHAHGAQGTCFTELRRFSRAAWDRYFNDAGWALRSYRQNGMFLTGDMLLGAHLSTSRRQQLSPLLGCTAHLYVLQRQADRRKAQ</sequence>
<dbReference type="Proteomes" id="UP000301751">
    <property type="component" value="Unassembled WGS sequence"/>
</dbReference>
<keyword evidence="1" id="KW-0489">Methyltransferase</keyword>
<dbReference type="EMBL" id="BJCL01000006">
    <property type="protein sequence ID" value="GCL63495.1"/>
    <property type="molecule type" value="Genomic_DNA"/>
</dbReference>
<dbReference type="InterPro" id="IPR013216">
    <property type="entry name" value="Methyltransf_11"/>
</dbReference>
<feature type="domain" description="Methyltransferase type 11" evidence="4">
    <location>
        <begin position="37"/>
        <end position="123"/>
    </location>
</feature>
<dbReference type="CDD" id="cd02440">
    <property type="entry name" value="AdoMet_MTases"/>
    <property type="match status" value="1"/>
</dbReference>
<keyword evidence="2" id="KW-0808">Transferase</keyword>
<evidence type="ECO:0000259" key="4">
    <source>
        <dbReference type="Pfam" id="PF08241"/>
    </source>
</evidence>
<evidence type="ECO:0000256" key="1">
    <source>
        <dbReference type="ARBA" id="ARBA00022603"/>
    </source>
</evidence>